<dbReference type="GO" id="GO:0046677">
    <property type="term" value="P:response to antibiotic"/>
    <property type="evidence" value="ECO:0007669"/>
    <property type="project" value="UniProtKB-UniRule"/>
</dbReference>
<dbReference type="NCBIfam" id="TIGR00753">
    <property type="entry name" value="undec_PP_bacA"/>
    <property type="match status" value="1"/>
</dbReference>
<dbReference type="GO" id="GO:0009252">
    <property type="term" value="P:peptidoglycan biosynthetic process"/>
    <property type="evidence" value="ECO:0007669"/>
    <property type="project" value="UniProtKB-KW"/>
</dbReference>
<evidence type="ECO:0000256" key="4">
    <source>
        <dbReference type="ARBA" id="ARBA00021581"/>
    </source>
</evidence>
<evidence type="ECO:0000256" key="11">
    <source>
        <dbReference type="ARBA" id="ARBA00032707"/>
    </source>
</evidence>
<evidence type="ECO:0000256" key="3">
    <source>
        <dbReference type="ARBA" id="ARBA00012374"/>
    </source>
</evidence>
<keyword evidence="6 14" id="KW-0812">Transmembrane</keyword>
<keyword evidence="8 14" id="KW-1133">Transmembrane helix</keyword>
<dbReference type="GO" id="GO:0005886">
    <property type="term" value="C:plasma membrane"/>
    <property type="evidence" value="ECO:0007669"/>
    <property type="project" value="UniProtKB-SubCell"/>
</dbReference>
<dbReference type="Pfam" id="PF02673">
    <property type="entry name" value="BacA"/>
    <property type="match status" value="1"/>
</dbReference>
<evidence type="ECO:0000256" key="6">
    <source>
        <dbReference type="ARBA" id="ARBA00022692"/>
    </source>
</evidence>
<evidence type="ECO:0000256" key="13">
    <source>
        <dbReference type="ARBA" id="ARBA00047594"/>
    </source>
</evidence>
<dbReference type="EMBL" id="DTMF01000075">
    <property type="protein sequence ID" value="HGF33331.1"/>
    <property type="molecule type" value="Genomic_DNA"/>
</dbReference>
<protein>
    <recommendedName>
        <fullName evidence="4 14">Undecaprenyl-diphosphatase</fullName>
        <ecNumber evidence="3 14">3.6.1.27</ecNumber>
    </recommendedName>
    <alternativeName>
        <fullName evidence="12 14">Bacitracin resistance protein</fullName>
    </alternativeName>
    <alternativeName>
        <fullName evidence="11 14">Undecaprenyl pyrophosphate phosphatase</fullName>
    </alternativeName>
</protein>
<keyword evidence="14" id="KW-0133">Cell shape</keyword>
<dbReference type="GO" id="GO:0050380">
    <property type="term" value="F:undecaprenyl-diphosphatase activity"/>
    <property type="evidence" value="ECO:0007669"/>
    <property type="project" value="UniProtKB-UniRule"/>
</dbReference>
<evidence type="ECO:0000256" key="5">
    <source>
        <dbReference type="ARBA" id="ARBA00022475"/>
    </source>
</evidence>
<name>A0A7C3ZAR0_9BACT</name>
<organism evidence="15">
    <name type="scientific">Desulfobacca acetoxidans</name>
    <dbReference type="NCBI Taxonomy" id="60893"/>
    <lineage>
        <taxon>Bacteria</taxon>
        <taxon>Pseudomonadati</taxon>
        <taxon>Thermodesulfobacteriota</taxon>
        <taxon>Desulfobaccia</taxon>
        <taxon>Desulfobaccales</taxon>
        <taxon>Desulfobaccaceae</taxon>
        <taxon>Desulfobacca</taxon>
    </lineage>
</organism>
<evidence type="ECO:0000256" key="14">
    <source>
        <dbReference type="HAMAP-Rule" id="MF_01006"/>
    </source>
</evidence>
<dbReference type="AlphaFoldDB" id="A0A7C3ZAR0"/>
<feature type="transmembrane region" description="Helical" evidence="14">
    <location>
        <begin position="215"/>
        <end position="233"/>
    </location>
</feature>
<comment type="caution">
    <text evidence="15">The sequence shown here is derived from an EMBL/GenBank/DDBJ whole genome shotgun (WGS) entry which is preliminary data.</text>
</comment>
<evidence type="ECO:0000256" key="9">
    <source>
        <dbReference type="ARBA" id="ARBA00023136"/>
    </source>
</evidence>
<proteinExistence type="inferred from homology"/>
<comment type="miscellaneous">
    <text evidence="14">Bacitracin is thought to be involved in the inhibition of peptidoglycan synthesis by sequestering undecaprenyl diphosphate, thereby reducing the pool of lipid carrier available.</text>
</comment>
<feature type="transmembrane region" description="Helical" evidence="14">
    <location>
        <begin position="245"/>
        <end position="265"/>
    </location>
</feature>
<gene>
    <name evidence="14 15" type="primary">uppP</name>
    <name evidence="15" type="ORF">ENW96_02940</name>
</gene>
<dbReference type="PANTHER" id="PTHR30622:SF4">
    <property type="entry name" value="UNDECAPRENYL-DIPHOSPHATASE"/>
    <property type="match status" value="1"/>
</dbReference>
<evidence type="ECO:0000256" key="7">
    <source>
        <dbReference type="ARBA" id="ARBA00022801"/>
    </source>
</evidence>
<reference evidence="15" key="1">
    <citation type="journal article" date="2020" name="mSystems">
        <title>Genome- and Community-Level Interaction Insights into Carbon Utilization and Element Cycling Functions of Hydrothermarchaeota in Hydrothermal Sediment.</title>
        <authorList>
            <person name="Zhou Z."/>
            <person name="Liu Y."/>
            <person name="Xu W."/>
            <person name="Pan J."/>
            <person name="Luo Z.H."/>
            <person name="Li M."/>
        </authorList>
    </citation>
    <scope>NUCLEOTIDE SEQUENCE [LARGE SCALE GENOMIC DNA]</scope>
    <source>
        <strain evidence="15">SpSt-897</strain>
    </source>
</reference>
<evidence type="ECO:0000256" key="8">
    <source>
        <dbReference type="ARBA" id="ARBA00022989"/>
    </source>
</evidence>
<feature type="transmembrane region" description="Helical" evidence="14">
    <location>
        <begin position="82"/>
        <end position="101"/>
    </location>
</feature>
<dbReference type="GO" id="GO:0071555">
    <property type="term" value="P:cell wall organization"/>
    <property type="evidence" value="ECO:0007669"/>
    <property type="project" value="UniProtKB-KW"/>
</dbReference>
<keyword evidence="14" id="KW-0573">Peptidoglycan synthesis</keyword>
<comment type="function">
    <text evidence="14">Catalyzes the dephosphorylation of undecaprenyl diphosphate (UPP). Confers resistance to bacitracin.</text>
</comment>
<comment type="similarity">
    <text evidence="2 14">Belongs to the UppP family.</text>
</comment>
<evidence type="ECO:0000256" key="12">
    <source>
        <dbReference type="ARBA" id="ARBA00032932"/>
    </source>
</evidence>
<keyword evidence="9 14" id="KW-0472">Membrane</keyword>
<dbReference type="GO" id="GO:0008360">
    <property type="term" value="P:regulation of cell shape"/>
    <property type="evidence" value="ECO:0007669"/>
    <property type="project" value="UniProtKB-KW"/>
</dbReference>
<feature type="transmembrane region" description="Helical" evidence="14">
    <location>
        <begin position="113"/>
        <end position="132"/>
    </location>
</feature>
<keyword evidence="14" id="KW-0961">Cell wall biogenesis/degradation</keyword>
<keyword evidence="7 14" id="KW-0378">Hydrolase</keyword>
<evidence type="ECO:0000256" key="2">
    <source>
        <dbReference type="ARBA" id="ARBA00010621"/>
    </source>
</evidence>
<keyword evidence="5 14" id="KW-1003">Cell membrane</keyword>
<evidence type="ECO:0000313" key="15">
    <source>
        <dbReference type="EMBL" id="HGF33331.1"/>
    </source>
</evidence>
<comment type="subcellular location">
    <subcellularLocation>
        <location evidence="1 14">Cell membrane</location>
        <topology evidence="1 14">Multi-pass membrane protein</topology>
    </subcellularLocation>
</comment>
<accession>A0A7C3ZAR0</accession>
<dbReference type="PANTHER" id="PTHR30622">
    <property type="entry name" value="UNDECAPRENYL-DIPHOSPHATASE"/>
    <property type="match status" value="1"/>
</dbReference>
<dbReference type="InterPro" id="IPR003824">
    <property type="entry name" value="UppP"/>
</dbReference>
<feature type="transmembrane region" description="Helical" evidence="14">
    <location>
        <begin position="40"/>
        <end position="61"/>
    </location>
</feature>
<keyword evidence="10 14" id="KW-0046">Antibiotic resistance</keyword>
<dbReference type="EC" id="3.6.1.27" evidence="3 14"/>
<sequence>MHPLTAIFLGVIQGVTEFLPISSSGHLALLEHYLEVKGGGLSFDILLHVGSLLALLVYFRADWLGMAKALLNPSPYTRLERRLFICLVAASVPGALAGVLLQKYAEHLFRQPWRIALLLAALGLLLITAERLARHLRPLTNLNLGDALLIGISQALAIMPGVSRSGIPMTTGLFLGFTRESAARFSFLLATPIIAGAGFYDLLKWFKHPPANLSWSAGILGFLAALVSSYLAIRFLLQFLRRHTFYPFAIYRLLLAAVILGLTVLKP</sequence>
<feature type="transmembrane region" description="Helical" evidence="14">
    <location>
        <begin position="182"/>
        <end position="203"/>
    </location>
</feature>
<comment type="catalytic activity">
    <reaction evidence="13 14">
        <text>di-trans,octa-cis-undecaprenyl diphosphate + H2O = di-trans,octa-cis-undecaprenyl phosphate + phosphate + H(+)</text>
        <dbReference type="Rhea" id="RHEA:28094"/>
        <dbReference type="ChEBI" id="CHEBI:15377"/>
        <dbReference type="ChEBI" id="CHEBI:15378"/>
        <dbReference type="ChEBI" id="CHEBI:43474"/>
        <dbReference type="ChEBI" id="CHEBI:58405"/>
        <dbReference type="ChEBI" id="CHEBI:60392"/>
        <dbReference type="EC" id="3.6.1.27"/>
    </reaction>
</comment>
<dbReference type="HAMAP" id="MF_01006">
    <property type="entry name" value="Undec_diphosphatase"/>
    <property type="match status" value="1"/>
</dbReference>
<evidence type="ECO:0000256" key="10">
    <source>
        <dbReference type="ARBA" id="ARBA00023251"/>
    </source>
</evidence>
<evidence type="ECO:0000256" key="1">
    <source>
        <dbReference type="ARBA" id="ARBA00004651"/>
    </source>
</evidence>